<comment type="caution">
    <text evidence="1">The sequence shown here is derived from an EMBL/GenBank/DDBJ whole genome shotgun (WGS) entry which is preliminary data.</text>
</comment>
<dbReference type="AlphaFoldDB" id="A0AAE8VZ86"/>
<evidence type="ECO:0000313" key="2">
    <source>
        <dbReference type="Proteomes" id="UP000318720"/>
    </source>
</evidence>
<name>A0AAE8VZ86_9ACTN</name>
<evidence type="ECO:0000313" key="1">
    <source>
        <dbReference type="EMBL" id="TQE27167.1"/>
    </source>
</evidence>
<dbReference type="EMBL" id="SPAZ01000230">
    <property type="protein sequence ID" value="TQE27167.1"/>
    <property type="molecule type" value="Genomic_DNA"/>
</dbReference>
<accession>A0AAE8VZ86</accession>
<proteinExistence type="predicted"/>
<sequence>MERSELEELETLYIFTPAPGDTWGLTFTRLKQLLLELDPEAFFRVEDPREEVPGGGPFMFFEAALGDGDIEGVAKREPEGVAVQNCTAGRAAEFVRWLLCSGAVPKGRIITFNTAWGAESELPDTVVPDVPESGLVEVFLAHVVQTGGLD</sequence>
<protein>
    <submittedName>
        <fullName evidence="1">Uncharacterized protein</fullName>
    </submittedName>
</protein>
<dbReference type="Proteomes" id="UP000318720">
    <property type="component" value="Unassembled WGS sequence"/>
</dbReference>
<organism evidence="1 2">
    <name type="scientific">Streptomyces ipomoeae</name>
    <dbReference type="NCBI Taxonomy" id="103232"/>
    <lineage>
        <taxon>Bacteria</taxon>
        <taxon>Bacillati</taxon>
        <taxon>Actinomycetota</taxon>
        <taxon>Actinomycetes</taxon>
        <taxon>Kitasatosporales</taxon>
        <taxon>Streptomycetaceae</taxon>
        <taxon>Streptomyces</taxon>
    </lineage>
</organism>
<reference evidence="1 2" key="1">
    <citation type="submission" date="2019-03" db="EMBL/GenBank/DDBJ databases">
        <title>Comparative genomic analyses of the sweetpotato soil rot pathogen, Streptomyces ipomoeae.</title>
        <authorList>
            <person name="Ruschel Soares N."/>
            <person name="Badger J.H."/>
            <person name="Huguet-Tapia J.C."/>
            <person name="Clark C.A."/>
            <person name="Pettis G.S."/>
        </authorList>
    </citation>
    <scope>NUCLEOTIDE SEQUENCE [LARGE SCALE GENOMIC DNA]</scope>
    <source>
        <strain evidence="1 2">88-35</strain>
    </source>
</reference>
<dbReference type="RefSeq" id="WP_141584220.1">
    <property type="nucleotide sequence ID" value="NZ_SPAY01000182.1"/>
</dbReference>
<gene>
    <name evidence="1" type="ORF">Sipo8835_28070</name>
</gene>